<evidence type="ECO:0000256" key="7">
    <source>
        <dbReference type="PIRSR" id="PIRSR000398-1"/>
    </source>
</evidence>
<dbReference type="RefSeq" id="WP_067058069.1">
    <property type="nucleotide sequence ID" value="NZ_MXAO01000013.1"/>
</dbReference>
<evidence type="ECO:0000256" key="4">
    <source>
        <dbReference type="ARBA" id="ARBA00022679"/>
    </source>
</evidence>
<dbReference type="SUPFAM" id="SSF53335">
    <property type="entry name" value="S-adenosyl-L-methionine-dependent methyltransferases"/>
    <property type="match status" value="1"/>
</dbReference>
<dbReference type="InterPro" id="IPR012263">
    <property type="entry name" value="M_m6A_EcoRV"/>
</dbReference>
<dbReference type="GO" id="GO:0009007">
    <property type="term" value="F:site-specific DNA-methyltransferase (adenine-specific) activity"/>
    <property type="evidence" value="ECO:0007669"/>
    <property type="project" value="UniProtKB-UniRule"/>
</dbReference>
<keyword evidence="3 8" id="KW-0489">Methyltransferase</keyword>
<dbReference type="EMBL" id="UGQA01000001">
    <property type="protein sequence ID" value="STY94415.1"/>
    <property type="molecule type" value="Genomic_DNA"/>
</dbReference>
<keyword evidence="4 8" id="KW-0808">Transferase</keyword>
<feature type="binding site" evidence="7">
    <location>
        <position position="181"/>
    </location>
    <ligand>
        <name>S-adenosyl-L-methionine</name>
        <dbReference type="ChEBI" id="CHEBI:59789"/>
    </ligand>
</feature>
<feature type="binding site" evidence="7">
    <location>
        <position position="8"/>
    </location>
    <ligand>
        <name>S-adenosyl-L-methionine</name>
        <dbReference type="ChEBI" id="CHEBI:59789"/>
    </ligand>
</feature>
<reference evidence="9 10" key="1">
    <citation type="submission" date="2018-06" db="EMBL/GenBank/DDBJ databases">
        <authorList>
            <consortium name="Pathogen Informatics"/>
            <person name="Doyle S."/>
        </authorList>
    </citation>
    <scope>NUCLEOTIDE SEQUENCE [LARGE SCALE GENOMIC DNA]</scope>
    <source>
        <strain evidence="9 10">NCTC11091</strain>
    </source>
</reference>
<evidence type="ECO:0000256" key="6">
    <source>
        <dbReference type="ARBA" id="ARBA00047942"/>
    </source>
</evidence>
<evidence type="ECO:0000256" key="3">
    <source>
        <dbReference type="ARBA" id="ARBA00022603"/>
    </source>
</evidence>
<dbReference type="GO" id="GO:0043565">
    <property type="term" value="F:sequence-specific DNA binding"/>
    <property type="evidence" value="ECO:0007669"/>
    <property type="project" value="TreeGrafter"/>
</dbReference>
<evidence type="ECO:0000256" key="8">
    <source>
        <dbReference type="RuleBase" id="RU361257"/>
    </source>
</evidence>
<dbReference type="GO" id="GO:0006298">
    <property type="term" value="P:mismatch repair"/>
    <property type="evidence" value="ECO:0007669"/>
    <property type="project" value="TreeGrafter"/>
</dbReference>
<evidence type="ECO:0000256" key="1">
    <source>
        <dbReference type="ARBA" id="ARBA00006594"/>
    </source>
</evidence>
<dbReference type="PANTHER" id="PTHR30481:SF3">
    <property type="entry name" value="DNA ADENINE METHYLASE"/>
    <property type="match status" value="1"/>
</dbReference>
<dbReference type="EC" id="2.1.1.72" evidence="2 8"/>
<dbReference type="PIRSF" id="PIRSF000398">
    <property type="entry name" value="M_m6A_EcoRV"/>
    <property type="match status" value="1"/>
</dbReference>
<proteinExistence type="inferred from homology"/>
<dbReference type="AlphaFoldDB" id="A0A378Q163"/>
<gene>
    <name evidence="9" type="primary">dam</name>
    <name evidence="9" type="ORF">NCTC11091_00177</name>
</gene>
<keyword evidence="5 8" id="KW-0949">S-adenosyl-L-methionine</keyword>
<dbReference type="InterPro" id="IPR002052">
    <property type="entry name" value="DNA_methylase_N6_adenine_CS"/>
</dbReference>
<dbReference type="NCBIfam" id="TIGR00571">
    <property type="entry name" value="dam"/>
    <property type="match status" value="1"/>
</dbReference>
<dbReference type="GO" id="GO:0009307">
    <property type="term" value="P:DNA restriction-modification system"/>
    <property type="evidence" value="ECO:0007669"/>
    <property type="project" value="InterPro"/>
</dbReference>
<sequence length="269" mass="30511">MTKPFLKWAGGKAKLVPFIEANLPSHKRQRLIEPFCGSGAMSFGIDFDSYLLADTNADLINLFATLKHEKQAFIDYAQSFFVDDNNQAARFYALREQFNQSSDIVERSALFIYLNRHAYNGLCRYNRNGIFNVPFGRYKTVYFPEAEMQNFIAKSSRIELLHGDFATTFGKIERQDLVYCDPPYIPLSQTASFTAYSKDGFGYHDQARLAQLANQMASNTEGILISNHDTDLTRTLYQGADIKTIAVQRNISSKGNGRTKAKEILAIFK</sequence>
<evidence type="ECO:0000313" key="10">
    <source>
        <dbReference type="Proteomes" id="UP000255193"/>
    </source>
</evidence>
<dbReference type="PRINTS" id="PR00505">
    <property type="entry name" value="D12N6MTFRASE"/>
</dbReference>
<dbReference type="Gene3D" id="3.40.50.150">
    <property type="entry name" value="Vaccinia Virus protein VP39"/>
    <property type="match status" value="1"/>
</dbReference>
<dbReference type="GO" id="GO:1904047">
    <property type="term" value="F:S-adenosyl-L-methionine binding"/>
    <property type="evidence" value="ECO:0007669"/>
    <property type="project" value="TreeGrafter"/>
</dbReference>
<evidence type="ECO:0000313" key="9">
    <source>
        <dbReference type="EMBL" id="STY94415.1"/>
    </source>
</evidence>
<dbReference type="PROSITE" id="PS00092">
    <property type="entry name" value="N6_MTASE"/>
    <property type="match status" value="1"/>
</dbReference>
<feature type="binding site" evidence="7">
    <location>
        <position position="12"/>
    </location>
    <ligand>
        <name>S-adenosyl-L-methionine</name>
        <dbReference type="ChEBI" id="CHEBI:59789"/>
    </ligand>
</feature>
<dbReference type="GO" id="GO:0032259">
    <property type="term" value="P:methylation"/>
    <property type="evidence" value="ECO:0007669"/>
    <property type="project" value="UniProtKB-KW"/>
</dbReference>
<evidence type="ECO:0000256" key="2">
    <source>
        <dbReference type="ARBA" id="ARBA00011900"/>
    </source>
</evidence>
<feature type="binding site" evidence="7">
    <location>
        <position position="54"/>
    </location>
    <ligand>
        <name>S-adenosyl-L-methionine</name>
        <dbReference type="ChEBI" id="CHEBI:59789"/>
    </ligand>
</feature>
<dbReference type="REBASE" id="405172">
    <property type="entry name" value="M.Mat11091II"/>
</dbReference>
<dbReference type="Gene3D" id="1.10.1020.10">
    <property type="entry name" value="Adenine-specific Methyltransferase, Domain 2"/>
    <property type="match status" value="1"/>
</dbReference>
<name>A0A378Q163_9GAMM</name>
<dbReference type="InterPro" id="IPR012327">
    <property type="entry name" value="MeTrfase_D12"/>
</dbReference>
<evidence type="ECO:0000256" key="5">
    <source>
        <dbReference type="ARBA" id="ARBA00022691"/>
    </source>
</evidence>
<dbReference type="Pfam" id="PF02086">
    <property type="entry name" value="MethyltransfD12"/>
    <property type="match status" value="1"/>
</dbReference>
<comment type="catalytic activity">
    <reaction evidence="6 8">
        <text>a 2'-deoxyadenosine in DNA + S-adenosyl-L-methionine = an N(6)-methyl-2'-deoxyadenosine in DNA + S-adenosyl-L-homocysteine + H(+)</text>
        <dbReference type="Rhea" id="RHEA:15197"/>
        <dbReference type="Rhea" id="RHEA-COMP:12418"/>
        <dbReference type="Rhea" id="RHEA-COMP:12419"/>
        <dbReference type="ChEBI" id="CHEBI:15378"/>
        <dbReference type="ChEBI" id="CHEBI:57856"/>
        <dbReference type="ChEBI" id="CHEBI:59789"/>
        <dbReference type="ChEBI" id="CHEBI:90615"/>
        <dbReference type="ChEBI" id="CHEBI:90616"/>
        <dbReference type="EC" id="2.1.1.72"/>
    </reaction>
</comment>
<organism evidence="9 10">
    <name type="scientific">Faucicola atlantae</name>
    <dbReference type="NCBI Taxonomy" id="34059"/>
    <lineage>
        <taxon>Bacteria</taxon>
        <taxon>Pseudomonadati</taxon>
        <taxon>Pseudomonadota</taxon>
        <taxon>Gammaproteobacteria</taxon>
        <taxon>Moraxellales</taxon>
        <taxon>Moraxellaceae</taxon>
        <taxon>Faucicola</taxon>
    </lineage>
</organism>
<protein>
    <recommendedName>
        <fullName evidence="2 8">Site-specific DNA-methyltransferase (adenine-specific)</fullName>
        <ecNumber evidence="2 8">2.1.1.72</ecNumber>
    </recommendedName>
</protein>
<dbReference type="InterPro" id="IPR029063">
    <property type="entry name" value="SAM-dependent_MTases_sf"/>
</dbReference>
<dbReference type="InterPro" id="IPR023095">
    <property type="entry name" value="Ade_MeTrfase_dom_2"/>
</dbReference>
<dbReference type="PANTHER" id="PTHR30481">
    <property type="entry name" value="DNA ADENINE METHYLASE"/>
    <property type="match status" value="1"/>
</dbReference>
<accession>A0A378Q163</accession>
<dbReference type="Proteomes" id="UP000255193">
    <property type="component" value="Unassembled WGS sequence"/>
</dbReference>
<comment type="similarity">
    <text evidence="1 8">Belongs to the N(4)/N(6)-methyltransferase family.</text>
</comment>